<evidence type="ECO:0000256" key="1">
    <source>
        <dbReference type="PROSITE-ProRule" id="PRU00023"/>
    </source>
</evidence>
<protein>
    <submittedName>
        <fullName evidence="2">Uncharacterized protein</fullName>
    </submittedName>
</protein>
<dbReference type="EMBL" id="JAKZEL010000006">
    <property type="protein sequence ID" value="KAI4542851.1"/>
    <property type="molecule type" value="Genomic_DNA"/>
</dbReference>
<feature type="repeat" description="ANK" evidence="1">
    <location>
        <begin position="61"/>
        <end position="93"/>
    </location>
</feature>
<evidence type="ECO:0000313" key="2">
    <source>
        <dbReference type="EMBL" id="KAI4542851.1"/>
    </source>
</evidence>
<name>A0AAD4UD19_OVIAM</name>
<dbReference type="Proteomes" id="UP001214576">
    <property type="component" value="Unassembled WGS sequence"/>
</dbReference>
<accession>A0AAD4UD19</accession>
<dbReference type="Gene3D" id="1.25.40.20">
    <property type="entry name" value="Ankyrin repeat-containing domain"/>
    <property type="match status" value="1"/>
</dbReference>
<comment type="caution">
    <text evidence="2">The sequence shown here is derived from an EMBL/GenBank/DDBJ whole genome shotgun (WGS) entry which is preliminary data.</text>
</comment>
<evidence type="ECO:0000313" key="3">
    <source>
        <dbReference type="Proteomes" id="UP001214576"/>
    </source>
</evidence>
<keyword evidence="3" id="KW-1185">Reference proteome</keyword>
<reference evidence="2" key="1">
    <citation type="submission" date="2022-03" db="EMBL/GenBank/DDBJ databases">
        <title>Genomic analyses of argali, domestic sheep and their hybrids provide insights into chromosomal evolution, heterosis and genetic basis of agronomic traits.</title>
        <authorList>
            <person name="Li M."/>
        </authorList>
    </citation>
    <scope>NUCLEOTIDE SEQUENCE</scope>
    <source>
        <strain evidence="2">CAU-MHL-2022a</strain>
        <tissue evidence="2">Skin</tissue>
    </source>
</reference>
<sequence length="132" mass="14394">MQSYDPISVSSRSCTELGATSFTVKSGAARSCTALSTGSKEVVGYLLEPAPTKILDAVEENGETCLHQAAALDQRTICHYIVEAGASLMKTDQQGDIPRQRAEKAQDTELAAYLENLQHYQLIQREDQEMAV</sequence>
<dbReference type="AlphaFoldDB" id="A0AAD4UD19"/>
<dbReference type="PROSITE" id="PS50088">
    <property type="entry name" value="ANK_REPEAT"/>
    <property type="match status" value="1"/>
</dbReference>
<dbReference type="Pfam" id="PF00023">
    <property type="entry name" value="Ank"/>
    <property type="match status" value="1"/>
</dbReference>
<organism evidence="2 3">
    <name type="scientific">Ovis ammon polii</name>
    <dbReference type="NCBI Taxonomy" id="230172"/>
    <lineage>
        <taxon>Eukaryota</taxon>
        <taxon>Metazoa</taxon>
        <taxon>Chordata</taxon>
        <taxon>Craniata</taxon>
        <taxon>Vertebrata</taxon>
        <taxon>Euteleostomi</taxon>
        <taxon>Mammalia</taxon>
        <taxon>Eutheria</taxon>
        <taxon>Laurasiatheria</taxon>
        <taxon>Artiodactyla</taxon>
        <taxon>Ruminantia</taxon>
        <taxon>Pecora</taxon>
        <taxon>Bovidae</taxon>
        <taxon>Caprinae</taxon>
        <taxon>Ovis</taxon>
    </lineage>
</organism>
<dbReference type="InterPro" id="IPR002110">
    <property type="entry name" value="Ankyrin_rpt"/>
</dbReference>
<keyword evidence="1" id="KW-0040">ANK repeat</keyword>
<dbReference type="SUPFAM" id="SSF48403">
    <property type="entry name" value="Ankyrin repeat"/>
    <property type="match status" value="1"/>
</dbReference>
<gene>
    <name evidence="2" type="ORF">MG293_006977</name>
</gene>
<proteinExistence type="predicted"/>
<dbReference type="InterPro" id="IPR036770">
    <property type="entry name" value="Ankyrin_rpt-contain_sf"/>
</dbReference>